<feature type="region of interest" description="Disordered" evidence="1">
    <location>
        <begin position="128"/>
        <end position="156"/>
    </location>
</feature>
<dbReference type="EMBL" id="MU842829">
    <property type="protein sequence ID" value="KAK2032608.1"/>
    <property type="molecule type" value="Genomic_DNA"/>
</dbReference>
<keyword evidence="5" id="KW-1185">Reference proteome</keyword>
<protein>
    <submittedName>
        <fullName evidence="4">Uncharacterized protein</fullName>
    </submittedName>
</protein>
<feature type="region of interest" description="Disordered" evidence="1">
    <location>
        <begin position="211"/>
        <end position="249"/>
    </location>
</feature>
<sequence length="249" mass="26616">MKQLTFIALVLLPVTVVSAVLSTDIVKFQGLASENEKKAAIGGTSEDSAPTFSFSVAAFGTWAVASVLMTIATLMIVKPIGSRGRRRRTNGSVGGGGSGEDDAYARTWAMQAKRWTLCAWNYRHAFDPAEKNGPRANTERPKQEASAAAAPSHVTRAVPRTTSALPEAPMMEEGVSGPIETPPHTNITTWTSVGRWLRAAAQSTIMWRTTKDSSNATTATTPLPRWGIGQDEELDDARGAELGSRGMGR</sequence>
<gene>
    <name evidence="4" type="ORF">LX32DRAFT_181831</name>
</gene>
<reference evidence="4" key="1">
    <citation type="submission" date="2021-06" db="EMBL/GenBank/DDBJ databases">
        <title>Comparative genomics, transcriptomics and evolutionary studies reveal genomic signatures of adaptation to plant cell wall in hemibiotrophic fungi.</title>
        <authorList>
            <consortium name="DOE Joint Genome Institute"/>
            <person name="Baroncelli R."/>
            <person name="Diaz J.F."/>
            <person name="Benocci T."/>
            <person name="Peng M."/>
            <person name="Battaglia E."/>
            <person name="Haridas S."/>
            <person name="Andreopoulos W."/>
            <person name="Labutti K."/>
            <person name="Pangilinan J."/>
            <person name="Floch G.L."/>
            <person name="Makela M.R."/>
            <person name="Henrissat B."/>
            <person name="Grigoriev I.V."/>
            <person name="Crouch J.A."/>
            <person name="De Vries R.P."/>
            <person name="Sukno S.A."/>
            <person name="Thon M.R."/>
        </authorList>
    </citation>
    <scope>NUCLEOTIDE SEQUENCE</scope>
    <source>
        <strain evidence="4">MAFF235873</strain>
    </source>
</reference>
<evidence type="ECO:0000313" key="4">
    <source>
        <dbReference type="EMBL" id="KAK2032608.1"/>
    </source>
</evidence>
<evidence type="ECO:0000313" key="5">
    <source>
        <dbReference type="Proteomes" id="UP001232148"/>
    </source>
</evidence>
<dbReference type="Proteomes" id="UP001232148">
    <property type="component" value="Unassembled WGS sequence"/>
</dbReference>
<feature type="chain" id="PRO_5042085718" evidence="3">
    <location>
        <begin position="20"/>
        <end position="249"/>
    </location>
</feature>
<feature type="compositionally biased region" description="Polar residues" evidence="1">
    <location>
        <begin position="211"/>
        <end position="221"/>
    </location>
</feature>
<dbReference type="AlphaFoldDB" id="A0AAD9M8F9"/>
<comment type="caution">
    <text evidence="4">The sequence shown here is derived from an EMBL/GenBank/DDBJ whole genome shotgun (WGS) entry which is preliminary data.</text>
</comment>
<organism evidence="4 5">
    <name type="scientific">Colletotrichum zoysiae</name>
    <dbReference type="NCBI Taxonomy" id="1216348"/>
    <lineage>
        <taxon>Eukaryota</taxon>
        <taxon>Fungi</taxon>
        <taxon>Dikarya</taxon>
        <taxon>Ascomycota</taxon>
        <taxon>Pezizomycotina</taxon>
        <taxon>Sordariomycetes</taxon>
        <taxon>Hypocreomycetidae</taxon>
        <taxon>Glomerellales</taxon>
        <taxon>Glomerellaceae</taxon>
        <taxon>Colletotrichum</taxon>
        <taxon>Colletotrichum graminicola species complex</taxon>
    </lineage>
</organism>
<accession>A0AAD9M8F9</accession>
<name>A0AAD9M8F9_9PEZI</name>
<evidence type="ECO:0000256" key="3">
    <source>
        <dbReference type="SAM" id="SignalP"/>
    </source>
</evidence>
<feature type="signal peptide" evidence="3">
    <location>
        <begin position="1"/>
        <end position="19"/>
    </location>
</feature>
<feature type="transmembrane region" description="Helical" evidence="2">
    <location>
        <begin position="52"/>
        <end position="77"/>
    </location>
</feature>
<evidence type="ECO:0000256" key="1">
    <source>
        <dbReference type="SAM" id="MobiDB-lite"/>
    </source>
</evidence>
<proteinExistence type="predicted"/>
<feature type="compositionally biased region" description="Basic and acidic residues" evidence="1">
    <location>
        <begin position="128"/>
        <end position="143"/>
    </location>
</feature>
<evidence type="ECO:0000256" key="2">
    <source>
        <dbReference type="SAM" id="Phobius"/>
    </source>
</evidence>
<keyword evidence="2" id="KW-0472">Membrane</keyword>
<keyword evidence="2" id="KW-0812">Transmembrane</keyword>
<keyword evidence="2" id="KW-1133">Transmembrane helix</keyword>
<keyword evidence="3" id="KW-0732">Signal</keyword>